<evidence type="ECO:0000313" key="2">
    <source>
        <dbReference type="Proteomes" id="UP001058974"/>
    </source>
</evidence>
<proteinExistence type="predicted"/>
<gene>
    <name evidence="1" type="ORF">KIW84_057201</name>
</gene>
<comment type="caution">
    <text evidence="1">The sequence shown here is derived from an EMBL/GenBank/DDBJ whole genome shotgun (WGS) entry which is preliminary data.</text>
</comment>
<accession>A0A9D4X592</accession>
<evidence type="ECO:0000313" key="1">
    <source>
        <dbReference type="EMBL" id="KAI5412435.1"/>
    </source>
</evidence>
<dbReference type="EMBL" id="JAMSHJ010000005">
    <property type="protein sequence ID" value="KAI5412435.1"/>
    <property type="molecule type" value="Genomic_DNA"/>
</dbReference>
<keyword evidence="2" id="KW-1185">Reference proteome</keyword>
<dbReference type="Proteomes" id="UP001058974">
    <property type="component" value="Chromosome 5"/>
</dbReference>
<reference evidence="1 2" key="1">
    <citation type="journal article" date="2022" name="Nat. Genet.">
        <title>Improved pea reference genome and pan-genome highlight genomic features and evolutionary characteristics.</title>
        <authorList>
            <person name="Yang T."/>
            <person name="Liu R."/>
            <person name="Luo Y."/>
            <person name="Hu S."/>
            <person name="Wang D."/>
            <person name="Wang C."/>
            <person name="Pandey M.K."/>
            <person name="Ge S."/>
            <person name="Xu Q."/>
            <person name="Li N."/>
            <person name="Li G."/>
            <person name="Huang Y."/>
            <person name="Saxena R.K."/>
            <person name="Ji Y."/>
            <person name="Li M."/>
            <person name="Yan X."/>
            <person name="He Y."/>
            <person name="Liu Y."/>
            <person name="Wang X."/>
            <person name="Xiang C."/>
            <person name="Varshney R.K."/>
            <person name="Ding H."/>
            <person name="Gao S."/>
            <person name="Zong X."/>
        </authorList>
    </citation>
    <scope>NUCLEOTIDE SEQUENCE [LARGE SCALE GENOMIC DNA]</scope>
    <source>
        <strain evidence="1 2">cv. Zhongwan 6</strain>
    </source>
</reference>
<sequence>MLLPPSYRAVYPDLARVFYSNMEIDKGVLTSNVKGTPTSLTVKGFGEAVGIPHEGAGIRINVNANRPGYNKTEFYYGIARISE</sequence>
<dbReference type="Gramene" id="Psat05G0720100-T1">
    <property type="protein sequence ID" value="KAI5412435.1"/>
    <property type="gene ID" value="KIW84_057201"/>
</dbReference>
<name>A0A9D4X592_PEA</name>
<protein>
    <submittedName>
        <fullName evidence="1">Uncharacterized protein</fullName>
    </submittedName>
</protein>
<organism evidence="1 2">
    <name type="scientific">Pisum sativum</name>
    <name type="common">Garden pea</name>
    <name type="synonym">Lathyrus oleraceus</name>
    <dbReference type="NCBI Taxonomy" id="3888"/>
    <lineage>
        <taxon>Eukaryota</taxon>
        <taxon>Viridiplantae</taxon>
        <taxon>Streptophyta</taxon>
        <taxon>Embryophyta</taxon>
        <taxon>Tracheophyta</taxon>
        <taxon>Spermatophyta</taxon>
        <taxon>Magnoliopsida</taxon>
        <taxon>eudicotyledons</taxon>
        <taxon>Gunneridae</taxon>
        <taxon>Pentapetalae</taxon>
        <taxon>rosids</taxon>
        <taxon>fabids</taxon>
        <taxon>Fabales</taxon>
        <taxon>Fabaceae</taxon>
        <taxon>Papilionoideae</taxon>
        <taxon>50 kb inversion clade</taxon>
        <taxon>NPAAA clade</taxon>
        <taxon>Hologalegina</taxon>
        <taxon>IRL clade</taxon>
        <taxon>Fabeae</taxon>
        <taxon>Lathyrus</taxon>
    </lineage>
</organism>
<dbReference type="AlphaFoldDB" id="A0A9D4X592"/>